<dbReference type="Proteomes" id="UP000268162">
    <property type="component" value="Unassembled WGS sequence"/>
</dbReference>
<name>A0A4P9ZQ60_9FUNG</name>
<dbReference type="AlphaFoldDB" id="A0A4P9ZQ60"/>
<feature type="region of interest" description="Disordered" evidence="1">
    <location>
        <begin position="426"/>
        <end position="451"/>
    </location>
</feature>
<protein>
    <submittedName>
        <fullName evidence="2">Uncharacterized protein</fullName>
    </submittedName>
</protein>
<dbReference type="EMBL" id="ML002829">
    <property type="protein sequence ID" value="RKP35604.1"/>
    <property type="molecule type" value="Genomic_DNA"/>
</dbReference>
<evidence type="ECO:0000313" key="3">
    <source>
        <dbReference type="Proteomes" id="UP000268162"/>
    </source>
</evidence>
<gene>
    <name evidence="2" type="ORF">BJ085DRAFT_40663</name>
</gene>
<feature type="region of interest" description="Disordered" evidence="1">
    <location>
        <begin position="387"/>
        <end position="409"/>
    </location>
</feature>
<organism evidence="2 3">
    <name type="scientific">Dimargaris cristalligena</name>
    <dbReference type="NCBI Taxonomy" id="215637"/>
    <lineage>
        <taxon>Eukaryota</taxon>
        <taxon>Fungi</taxon>
        <taxon>Fungi incertae sedis</taxon>
        <taxon>Zoopagomycota</taxon>
        <taxon>Kickxellomycotina</taxon>
        <taxon>Dimargaritomycetes</taxon>
        <taxon>Dimargaritales</taxon>
        <taxon>Dimargaritaceae</taxon>
        <taxon>Dimargaris</taxon>
    </lineage>
</organism>
<feature type="region of interest" description="Disordered" evidence="1">
    <location>
        <begin position="79"/>
        <end position="98"/>
    </location>
</feature>
<evidence type="ECO:0000313" key="2">
    <source>
        <dbReference type="EMBL" id="RKP35604.1"/>
    </source>
</evidence>
<proteinExistence type="predicted"/>
<accession>A0A4P9ZQ60</accession>
<sequence>MGAPSKSAPVSVRFIYIYPHFPYATSLPTSSEPQPPSLTPCSREGRSNEEDVLSAIYDCPHVFPSCPGCWRKMARADTAPSQSPPLARPAAATTTTTTTTTTVTCRRCGITTANSRFIRVTYSVRALTVINQQLRLVVMFGSQLDQIFGLSAGDYYRWFGRYSLSTGQPAHALVRQLLRTRLVGSTWTATTRAGNRSIHQTNLAQTTGSGRVPSQWTSLTIDLIGPEYQPLCYTLTGVTRFLQANCLYYSDMQSWAWAQANRLQKYTYSADPKSVFPPRGTGLDSTKDTKPDTTVVLPQIKPRVVRRQTTEAVQREIDGWLDMITRAAVGRLLTSVSVICKSQNHSSTNLTQLSHVPHIPAIDLFDDDLDKYLAELTVADWKAPDTDSAQLKQARHRGGGSDLLPSPTPDLSSLLEQVQVIDPTDPRRADQNQAIPPQLNGLPPQSPGSPTVVVTDSPLKVASPLESSSSSTISPSVGEIVAPLTSPTNLYDHFLDDADFPANLLAQLSDFELMGWTPQKSPTVTPGNASAIPSSTHIGSGN</sequence>
<feature type="region of interest" description="Disordered" evidence="1">
    <location>
        <begin position="522"/>
        <end position="542"/>
    </location>
</feature>
<evidence type="ECO:0000256" key="1">
    <source>
        <dbReference type="SAM" id="MobiDB-lite"/>
    </source>
</evidence>
<keyword evidence="3" id="KW-1185">Reference proteome</keyword>
<reference evidence="3" key="1">
    <citation type="journal article" date="2018" name="Nat. Microbiol.">
        <title>Leveraging single-cell genomics to expand the fungal tree of life.</title>
        <authorList>
            <person name="Ahrendt S.R."/>
            <person name="Quandt C.A."/>
            <person name="Ciobanu D."/>
            <person name="Clum A."/>
            <person name="Salamov A."/>
            <person name="Andreopoulos B."/>
            <person name="Cheng J.F."/>
            <person name="Woyke T."/>
            <person name="Pelin A."/>
            <person name="Henrissat B."/>
            <person name="Reynolds N.K."/>
            <person name="Benny G.L."/>
            <person name="Smith M.E."/>
            <person name="James T.Y."/>
            <person name="Grigoriev I.V."/>
        </authorList>
    </citation>
    <scope>NUCLEOTIDE SEQUENCE [LARGE SCALE GENOMIC DNA]</scope>
    <source>
        <strain evidence="3">RSA 468</strain>
    </source>
</reference>